<dbReference type="AlphaFoldDB" id="A0A931HAK5"/>
<keyword evidence="2" id="KW-1185">Reference proteome</keyword>
<protein>
    <submittedName>
        <fullName evidence="1">Uncharacterized protein</fullName>
    </submittedName>
</protein>
<comment type="caution">
    <text evidence="1">The sequence shown here is derived from an EMBL/GenBank/DDBJ whole genome shotgun (WGS) entry which is preliminary data.</text>
</comment>
<reference evidence="1" key="1">
    <citation type="submission" date="2020-11" db="EMBL/GenBank/DDBJ databases">
        <title>Novosphingobium aureum sp. nov., a marine bacterium isolated from sediment of a salt flat.</title>
        <authorList>
            <person name="Yoo Y."/>
            <person name="Kim J.-J."/>
        </authorList>
    </citation>
    <scope>NUCLEOTIDE SEQUENCE</scope>
    <source>
        <strain evidence="1">YJ-S2-02</strain>
    </source>
</reference>
<accession>A0A931HAK5</accession>
<sequence length="199" mass="21699">MVAPTRPAILCEQYPARNFHGGFGLANVGELARLTWTDPGQTDLAGQVDVPMLGTHPVEMAMREQTGSRPGVFKLPLPQTTSMVASPLEMVDLDWLVPDRCKLLIDSTGILARPRGVEKSTLDVCQGGPKAAWRTNCTPSPMTMAALRPSSARKVGSAITRARCPCAKTHSRPHGCMLPDRLLGFMELFWLFLHLPIAQ</sequence>
<proteinExistence type="predicted"/>
<dbReference type="Proteomes" id="UP000617634">
    <property type="component" value="Unassembled WGS sequence"/>
</dbReference>
<gene>
    <name evidence="1" type="ORF">I5E68_03505</name>
</gene>
<evidence type="ECO:0000313" key="2">
    <source>
        <dbReference type="Proteomes" id="UP000617634"/>
    </source>
</evidence>
<evidence type="ECO:0000313" key="1">
    <source>
        <dbReference type="EMBL" id="MBH0112018.1"/>
    </source>
</evidence>
<name>A0A931HAK5_9SPHN</name>
<dbReference type="EMBL" id="JADZGI010000001">
    <property type="protein sequence ID" value="MBH0112018.1"/>
    <property type="molecule type" value="Genomic_DNA"/>
</dbReference>
<dbReference type="RefSeq" id="WP_197164860.1">
    <property type="nucleotide sequence ID" value="NZ_JADZGI010000001.1"/>
</dbReference>
<organism evidence="1 2">
    <name type="scientific">Novosphingobium aureum</name>
    <dbReference type="NCBI Taxonomy" id="2792964"/>
    <lineage>
        <taxon>Bacteria</taxon>
        <taxon>Pseudomonadati</taxon>
        <taxon>Pseudomonadota</taxon>
        <taxon>Alphaproteobacteria</taxon>
        <taxon>Sphingomonadales</taxon>
        <taxon>Sphingomonadaceae</taxon>
        <taxon>Novosphingobium</taxon>
    </lineage>
</organism>